<feature type="compositionally biased region" description="Basic and acidic residues" evidence="1">
    <location>
        <begin position="304"/>
        <end position="325"/>
    </location>
</feature>
<dbReference type="SMART" id="SM00312">
    <property type="entry name" value="PX"/>
    <property type="match status" value="1"/>
</dbReference>
<dbReference type="PANTHER" id="PTHR12136">
    <property type="entry name" value="ENHANCED DISEASE RESISTANCE-RELATED"/>
    <property type="match status" value="1"/>
</dbReference>
<keyword evidence="2" id="KW-1133">Transmembrane helix</keyword>
<dbReference type="InterPro" id="IPR009769">
    <property type="entry name" value="EDR2_C"/>
</dbReference>
<protein>
    <recommendedName>
        <fullName evidence="3">PX domain-containing protein</fullName>
    </recommendedName>
</protein>
<feature type="transmembrane region" description="Helical" evidence="2">
    <location>
        <begin position="39"/>
        <end position="71"/>
    </location>
</feature>
<dbReference type="Pfam" id="PF07059">
    <property type="entry name" value="EDR2_C"/>
    <property type="match status" value="1"/>
</dbReference>
<dbReference type="OrthoDB" id="9970435at2759"/>
<dbReference type="CDD" id="cd06093">
    <property type="entry name" value="PX_domain"/>
    <property type="match status" value="1"/>
</dbReference>
<feature type="compositionally biased region" description="Basic and acidic residues" evidence="1">
    <location>
        <begin position="374"/>
        <end position="404"/>
    </location>
</feature>
<dbReference type="AlphaFoldDB" id="A0A4D9DBX8"/>
<keyword evidence="5" id="KW-1185">Reference proteome</keyword>
<gene>
    <name evidence="4" type="ORF">NSK_000924</name>
</gene>
<reference evidence="4 5" key="1">
    <citation type="submission" date="2019-01" db="EMBL/GenBank/DDBJ databases">
        <title>Nuclear Genome Assembly of the Microalgal Biofuel strain Nannochloropsis salina CCMP1776.</title>
        <authorList>
            <person name="Hovde B."/>
        </authorList>
    </citation>
    <scope>NUCLEOTIDE SEQUENCE [LARGE SCALE GENOMIC DNA]</scope>
    <source>
        <strain evidence="4 5">CCMP1776</strain>
    </source>
</reference>
<dbReference type="InterPro" id="IPR001683">
    <property type="entry name" value="PX_dom"/>
</dbReference>
<organism evidence="4 5">
    <name type="scientific">Nannochloropsis salina CCMP1776</name>
    <dbReference type="NCBI Taxonomy" id="1027361"/>
    <lineage>
        <taxon>Eukaryota</taxon>
        <taxon>Sar</taxon>
        <taxon>Stramenopiles</taxon>
        <taxon>Ochrophyta</taxon>
        <taxon>Eustigmatophyceae</taxon>
        <taxon>Eustigmatales</taxon>
        <taxon>Monodopsidaceae</taxon>
        <taxon>Microchloropsis</taxon>
        <taxon>Microchloropsis salina</taxon>
    </lineage>
</organism>
<evidence type="ECO:0000256" key="2">
    <source>
        <dbReference type="SAM" id="Phobius"/>
    </source>
</evidence>
<feature type="compositionally biased region" description="Basic and acidic residues" evidence="1">
    <location>
        <begin position="286"/>
        <end position="295"/>
    </location>
</feature>
<feature type="domain" description="PX" evidence="3">
    <location>
        <begin position="143"/>
        <end position="276"/>
    </location>
</feature>
<evidence type="ECO:0000259" key="3">
    <source>
        <dbReference type="PROSITE" id="PS50195"/>
    </source>
</evidence>
<dbReference type="EMBL" id="SDOX01000005">
    <property type="protein sequence ID" value="TFJ87573.1"/>
    <property type="molecule type" value="Genomic_DNA"/>
</dbReference>
<feature type="compositionally biased region" description="Basic and acidic residues" evidence="1">
    <location>
        <begin position="479"/>
        <end position="489"/>
    </location>
</feature>
<dbReference type="Proteomes" id="UP000355283">
    <property type="component" value="Unassembled WGS sequence"/>
</dbReference>
<dbReference type="GO" id="GO:0035091">
    <property type="term" value="F:phosphatidylinositol binding"/>
    <property type="evidence" value="ECO:0007669"/>
    <property type="project" value="InterPro"/>
</dbReference>
<keyword evidence="2" id="KW-0472">Membrane</keyword>
<keyword evidence="2" id="KW-0812">Transmembrane</keyword>
<dbReference type="Gene3D" id="3.30.1520.10">
    <property type="entry name" value="Phox-like domain"/>
    <property type="match status" value="1"/>
</dbReference>
<feature type="region of interest" description="Disordered" evidence="1">
    <location>
        <begin position="283"/>
        <end position="352"/>
    </location>
</feature>
<feature type="compositionally biased region" description="Low complexity" evidence="1">
    <location>
        <begin position="526"/>
        <end position="539"/>
    </location>
</feature>
<dbReference type="PROSITE" id="PS50195">
    <property type="entry name" value="PX"/>
    <property type="match status" value="1"/>
</dbReference>
<sequence length="831" mass="91257">MPSVRAATAPIELRKSRHISIRAFLCILKDSVSKGQGSFGVLGVALLSPFAFSVLPWFLGVLIVFLVGIVIEAGPGVALDYLTHLEETESRSGSFDVRSALGGAPGSQRPPSHYHQDLDSAVILQRGVTSPTTWRGREHVFQSSLLEAHIEVREFRVVERKFASYKISVSCCVPVGIGSSSDAAGSESACAWSVWKRYSDFEDLRERLDNPCDKHGYGGQPLPPIPPKTLFKNLSPRFLARRARSLEEFLVRIITRADICDEPVLRMFLGLAPLPGRCQSLSRSQECVEKKRETESGVGEEEGREGQEEEGRGQVDRDADERRSEDDGDTDSHEDEGTDGYESREDPALSAPHCSSSLVSVAAAGLSLPTFCRPKNEADEKHDAEQDTPRARGSSVDDPKRGDSRGSSLSTDGNEVSTEEENGAEAALPDVRAERGDGSKLSARSAPEERCENDESQGSGYRQTFSSASTDDGMDDEEREARSAKHVLETVRALSGHSPSQWDRVGPSSGLPFLGPTDRNRSSDEPSAAPAAASPSSSPHQSVRAPGASVQDFASWGLRLQHPNAYYDPGRGNSFRVRGRHYLHDRLKTPAGPPIGELVIAYVFRISPENPGQREDHIASRGRMAEILREMQDMKGRDGMPTFFFLLNFQVPGDPPLSMVTVFALPRDRRPAEDGCFWTLFDRFVDFPMDDGEGEGKSDRGGRYPLSDFKNKRFKLIPSIVDGPSMIKWAVGNKPTILGQKLTQRYFRGEDYVEVDVDIASSALASQIVSLCRGYAKYLQVEMGILLQGEDETAELPEKLLGTIGIRNLDINSFGVERYSNVRPEEADGMD</sequence>
<dbReference type="InterPro" id="IPR036871">
    <property type="entry name" value="PX_dom_sf"/>
</dbReference>
<accession>A0A4D9DBX8</accession>
<dbReference type="Pfam" id="PF00787">
    <property type="entry name" value="PX"/>
    <property type="match status" value="1"/>
</dbReference>
<feature type="compositionally biased region" description="Acidic residues" evidence="1">
    <location>
        <begin position="326"/>
        <end position="339"/>
    </location>
</feature>
<dbReference type="PANTHER" id="PTHR12136:SF41">
    <property type="entry name" value="PLECKSTRIN HOMOLOGY (PH) AND LIPID-BINDING START DOMAINS-CONTAINING PROTEIN"/>
    <property type="match status" value="1"/>
</dbReference>
<evidence type="ECO:0000313" key="4">
    <source>
        <dbReference type="EMBL" id="TFJ87573.1"/>
    </source>
</evidence>
<evidence type="ECO:0000256" key="1">
    <source>
        <dbReference type="SAM" id="MobiDB-lite"/>
    </source>
</evidence>
<feature type="compositionally biased region" description="Polar residues" evidence="1">
    <location>
        <begin position="456"/>
        <end position="470"/>
    </location>
</feature>
<evidence type="ECO:0000313" key="5">
    <source>
        <dbReference type="Proteomes" id="UP000355283"/>
    </source>
</evidence>
<dbReference type="InterPro" id="IPR045096">
    <property type="entry name" value="EDR2-like"/>
</dbReference>
<feature type="compositionally biased region" description="Polar residues" evidence="1">
    <location>
        <begin position="405"/>
        <end position="416"/>
    </location>
</feature>
<dbReference type="SUPFAM" id="SSF64268">
    <property type="entry name" value="PX domain"/>
    <property type="match status" value="1"/>
</dbReference>
<comment type="caution">
    <text evidence="4">The sequence shown here is derived from an EMBL/GenBank/DDBJ whole genome shotgun (WGS) entry which is preliminary data.</text>
</comment>
<name>A0A4D9DBX8_9STRA</name>
<proteinExistence type="predicted"/>
<feature type="region of interest" description="Disordered" evidence="1">
    <location>
        <begin position="371"/>
        <end position="548"/>
    </location>
</feature>